<gene>
    <name evidence="2" type="ORF">vBCPPAT_6</name>
</gene>
<dbReference type="InterPro" id="IPR048710">
    <property type="entry name" value="Gp9_C"/>
</dbReference>
<feature type="domain" description="Tail knob protein gp9 C-terminal" evidence="1">
    <location>
        <begin position="114"/>
        <end position="402"/>
    </location>
</feature>
<evidence type="ECO:0000259" key="1">
    <source>
        <dbReference type="Pfam" id="PF20934"/>
    </source>
</evidence>
<accession>A0AAU8KZV0</accession>
<reference evidence="2" key="1">
    <citation type="submission" date="2024-06" db="EMBL/GenBank/DDBJ databases">
        <authorList>
            <person name="Li M."/>
        </authorList>
    </citation>
    <scope>NUCLEOTIDE SEQUENCE</scope>
</reference>
<dbReference type="EMBL" id="PP869282">
    <property type="protein sequence ID" value="XCN28526.1"/>
    <property type="molecule type" value="Genomic_DNA"/>
</dbReference>
<proteinExistence type="predicted"/>
<sequence>MGVDTWESKINGLPYALYLYLIDNDKTGSSVIGASGDNVFSCFYAPYVRIEDLEYTRIPYDTKRFGKVTEVRPELTYEPMVNRIKGIKNGSRFFEVRPKVYNAPISLEGQRRWQNESKLHTYPYTYLTLFDGINEPFNIKPQYCKGNKMDIGVKMSLDDKLTTSLFIQNYKGDTHGRFEGLVTGANLELPTTSSNYANFISRTRSTLLQNSKNIQENFIVNNAVAENNYETARDTSILSGGVNGISNILSGNYAGLLGTGANLLSSAISANNSLSNSRMVNAMNKNMALKSLVSTVADAKTVPNTLISKGSDIMYGLRNMEKYLKLFKFRQRDEYMEVIGDFFAMYGYAQNRLMEVNTKSRQYYNYIKTKEVNILTSSIPNVYLDKLKAIYNNGTTIWHVDNPDVLPLNYSKDNTEVSE</sequence>
<name>A0AAU8KZV0_9CAUD</name>
<protein>
    <recommendedName>
        <fullName evidence="1">Tail knob protein gp9 C-terminal domain-containing protein</fullName>
    </recommendedName>
</protein>
<dbReference type="Pfam" id="PF20934">
    <property type="entry name" value="phi29_gp9_C"/>
    <property type="match status" value="1"/>
</dbReference>
<evidence type="ECO:0000313" key="2">
    <source>
        <dbReference type="EMBL" id="XCN28526.1"/>
    </source>
</evidence>
<organism evidence="2">
    <name type="scientific">Clostridium phage vB_CPP_AT</name>
    <dbReference type="NCBI Taxonomy" id="3232178"/>
    <lineage>
        <taxon>Viruses</taxon>
        <taxon>Duplodnaviria</taxon>
        <taxon>Heunggongvirae</taxon>
        <taxon>Uroviricota</taxon>
        <taxon>Caudoviricetes</taxon>
    </lineage>
</organism>